<feature type="transmembrane region" description="Helical" evidence="5">
    <location>
        <begin position="132"/>
        <end position="162"/>
    </location>
</feature>
<reference evidence="6" key="1">
    <citation type="submission" date="2022-10" db="EMBL/GenBank/DDBJ databases">
        <title>Culturing micro-colonial fungi from biological soil crusts in the Mojave desert and describing Neophaeococcomyces mojavensis, and introducing the new genera and species Taxawa tesnikishii.</title>
        <authorList>
            <person name="Kurbessoian T."/>
            <person name="Stajich J.E."/>
        </authorList>
    </citation>
    <scope>NUCLEOTIDE SEQUENCE</scope>
    <source>
        <strain evidence="6">TK_35</strain>
    </source>
</reference>
<name>A0AA39CXU2_9EURO</name>
<evidence type="ECO:0000313" key="7">
    <source>
        <dbReference type="Proteomes" id="UP001172681"/>
    </source>
</evidence>
<feature type="transmembrane region" description="Helical" evidence="5">
    <location>
        <begin position="218"/>
        <end position="241"/>
    </location>
</feature>
<gene>
    <name evidence="6" type="ORF">H2204_007494</name>
</gene>
<feature type="transmembrane region" description="Helical" evidence="5">
    <location>
        <begin position="61"/>
        <end position="79"/>
    </location>
</feature>
<feature type="transmembrane region" description="Helical" evidence="5">
    <location>
        <begin position="389"/>
        <end position="410"/>
    </location>
</feature>
<evidence type="ECO:0000256" key="2">
    <source>
        <dbReference type="ARBA" id="ARBA00022692"/>
    </source>
</evidence>
<accession>A0AA39CXU2</accession>
<keyword evidence="2 5" id="KW-0812">Transmembrane</keyword>
<comment type="subcellular location">
    <subcellularLocation>
        <location evidence="1">Membrane</location>
        <topology evidence="1">Multi-pass membrane protein</topology>
    </subcellularLocation>
</comment>
<feature type="transmembrane region" description="Helical" evidence="5">
    <location>
        <begin position="316"/>
        <end position="336"/>
    </location>
</feature>
<evidence type="ECO:0000313" key="6">
    <source>
        <dbReference type="EMBL" id="KAJ9632926.1"/>
    </source>
</evidence>
<feature type="transmembrane region" description="Helical" evidence="5">
    <location>
        <begin position="348"/>
        <end position="369"/>
    </location>
</feature>
<dbReference type="PANTHER" id="PTHR23501:SF58">
    <property type="entry name" value="LOW AFFINITY HEME TRANSPORTER STR3"/>
    <property type="match status" value="1"/>
</dbReference>
<evidence type="ECO:0000256" key="4">
    <source>
        <dbReference type="ARBA" id="ARBA00023136"/>
    </source>
</evidence>
<organism evidence="6 7">
    <name type="scientific">Knufia peltigerae</name>
    <dbReference type="NCBI Taxonomy" id="1002370"/>
    <lineage>
        <taxon>Eukaryota</taxon>
        <taxon>Fungi</taxon>
        <taxon>Dikarya</taxon>
        <taxon>Ascomycota</taxon>
        <taxon>Pezizomycotina</taxon>
        <taxon>Eurotiomycetes</taxon>
        <taxon>Chaetothyriomycetidae</taxon>
        <taxon>Chaetothyriales</taxon>
        <taxon>Trichomeriaceae</taxon>
        <taxon>Knufia</taxon>
    </lineage>
</organism>
<dbReference type="SUPFAM" id="SSF103473">
    <property type="entry name" value="MFS general substrate transporter"/>
    <property type="match status" value="2"/>
</dbReference>
<proteinExistence type="predicted"/>
<feature type="transmembrane region" description="Helical" evidence="5">
    <location>
        <begin position="417"/>
        <end position="437"/>
    </location>
</feature>
<keyword evidence="7" id="KW-1185">Reference proteome</keyword>
<dbReference type="GO" id="GO:0005886">
    <property type="term" value="C:plasma membrane"/>
    <property type="evidence" value="ECO:0007669"/>
    <property type="project" value="TreeGrafter"/>
</dbReference>
<dbReference type="PANTHER" id="PTHR23501">
    <property type="entry name" value="MAJOR FACILITATOR SUPERFAMILY"/>
    <property type="match status" value="1"/>
</dbReference>
<feature type="transmembrane region" description="Helical" evidence="5">
    <location>
        <begin position="552"/>
        <end position="573"/>
    </location>
</feature>
<evidence type="ECO:0000256" key="5">
    <source>
        <dbReference type="SAM" id="Phobius"/>
    </source>
</evidence>
<evidence type="ECO:0000256" key="1">
    <source>
        <dbReference type="ARBA" id="ARBA00004141"/>
    </source>
</evidence>
<comment type="caution">
    <text evidence="6">The sequence shown here is derived from an EMBL/GenBank/DDBJ whole genome shotgun (WGS) entry which is preliminary data.</text>
</comment>
<dbReference type="InterPro" id="IPR011701">
    <property type="entry name" value="MFS"/>
</dbReference>
<dbReference type="InterPro" id="IPR036259">
    <property type="entry name" value="MFS_trans_sf"/>
</dbReference>
<dbReference type="GO" id="GO:0022857">
    <property type="term" value="F:transmembrane transporter activity"/>
    <property type="evidence" value="ECO:0007669"/>
    <property type="project" value="InterPro"/>
</dbReference>
<protein>
    <submittedName>
        <fullName evidence="6">Uncharacterized protein</fullName>
    </submittedName>
</protein>
<dbReference type="Pfam" id="PF07690">
    <property type="entry name" value="MFS_1"/>
    <property type="match status" value="1"/>
</dbReference>
<dbReference type="Proteomes" id="UP001172681">
    <property type="component" value="Unassembled WGS sequence"/>
</dbReference>
<evidence type="ECO:0000256" key="3">
    <source>
        <dbReference type="ARBA" id="ARBA00022989"/>
    </source>
</evidence>
<dbReference type="EMBL" id="JAPDRN010000051">
    <property type="protein sequence ID" value="KAJ9632926.1"/>
    <property type="molecule type" value="Genomic_DNA"/>
</dbReference>
<feature type="transmembrane region" description="Helical" evidence="5">
    <location>
        <begin position="99"/>
        <end position="120"/>
    </location>
</feature>
<dbReference type="AlphaFoldDB" id="A0AA39CXU2"/>
<feature type="transmembrane region" description="Helical" evidence="5">
    <location>
        <begin position="481"/>
        <end position="505"/>
    </location>
</feature>
<keyword evidence="4 5" id="KW-0472">Membrane</keyword>
<feature type="transmembrane region" description="Helical" evidence="5">
    <location>
        <begin position="449"/>
        <end position="469"/>
    </location>
</feature>
<feature type="transmembrane region" description="Helical" evidence="5">
    <location>
        <begin position="285"/>
        <end position="304"/>
    </location>
</feature>
<dbReference type="Gene3D" id="1.20.1250.20">
    <property type="entry name" value="MFS general substrate transporter like domains"/>
    <property type="match status" value="2"/>
</dbReference>
<sequence>MVKIHAFAKHFRHEEADVSAAITDLTEGAPTDSLSNENVSVHQATGSSRIESFYAVFGRSWRFWGFCAAFLTWTFAISLDSDTTYVYLQFATSEYSSQPVIGTISIITSIISGVTSPFWAEMANFTTRPTTLLLSTCIYTLGYLVTAVSSTVSAVCAGQIVYTLGNSGLEYLETLLVADLTTLQWRGFMISVLDLSYIPFAFVAGNITDGLGLQNWRWGFGMFCILMPVCLAPIIIALYWADRRAIKLGLNSSTAPSREMHAQSAHGTKSSTVSAIWSRLKTADLFGFVLLGFSFALLLAPSSLSYTASHGWKNPSLIAMQTVGGILFIALILWEGWGTRYPLMPKRILNRTFVLCVGIEFLYELGSNLTDTFWSTRLYVIQDYSTRDYTYMNQIETVTVCFFGLIAGIIQRYTHRYKTLQIVSLAIRIVGAGINYYSSGGHYNTATLFWAQFLLNLGGCMSVTCSTVASQGSVHHTDLSIAVALLGLWSSLGGSIGSAISTGIWTHQLPRQLRRYAGDFLSADDIAAIVGDVNTAKSANPHDMVIRSFNAAYRQLCIPQLVIVFIPFALAFFTEDFRLDSRQNAREETSY</sequence>
<keyword evidence="3 5" id="KW-1133">Transmembrane helix</keyword>